<proteinExistence type="predicted"/>
<dbReference type="AlphaFoldDB" id="A0A183ARV1"/>
<keyword evidence="2" id="KW-1185">Reference proteome</keyword>
<dbReference type="OrthoDB" id="6269021at2759"/>
<name>A0A183ARV1_9TREM</name>
<dbReference type="EMBL" id="UZAN01047807">
    <property type="protein sequence ID" value="VDP85801.1"/>
    <property type="molecule type" value="Genomic_DNA"/>
</dbReference>
<protein>
    <submittedName>
        <fullName evidence="3">Non-specific serine/threonine protein kinase</fullName>
    </submittedName>
</protein>
<reference evidence="3" key="1">
    <citation type="submission" date="2016-06" db="UniProtKB">
        <authorList>
            <consortium name="WormBaseParasite"/>
        </authorList>
    </citation>
    <scope>IDENTIFICATION</scope>
</reference>
<evidence type="ECO:0000313" key="1">
    <source>
        <dbReference type="EMBL" id="VDP85801.1"/>
    </source>
</evidence>
<organism evidence="3">
    <name type="scientific">Echinostoma caproni</name>
    <dbReference type="NCBI Taxonomy" id="27848"/>
    <lineage>
        <taxon>Eukaryota</taxon>
        <taxon>Metazoa</taxon>
        <taxon>Spiralia</taxon>
        <taxon>Lophotrochozoa</taxon>
        <taxon>Platyhelminthes</taxon>
        <taxon>Trematoda</taxon>
        <taxon>Digenea</taxon>
        <taxon>Plagiorchiida</taxon>
        <taxon>Echinostomata</taxon>
        <taxon>Echinostomatoidea</taxon>
        <taxon>Echinostomatidae</taxon>
        <taxon>Echinostoma</taxon>
    </lineage>
</organism>
<dbReference type="Proteomes" id="UP000272942">
    <property type="component" value="Unassembled WGS sequence"/>
</dbReference>
<sequence>MGDSPDAGLLPLLGRIEGTFTYRHYQLTQALNENLMNSFVTWCMHRLVLISCRPVFTYHLSAVSVIMRKVLVMLERHHLNLFLGQSTRLLRLLNDVLHAMNRFDLGAQSDCFHFTVNCFTLPEAQQLIPSKDKDNGLNLETDPITLLDLRSAYLCQTLSTAVVSFYSYMPQLVLNACHTFGMIVELCDIPSKHCALEALLHSGSCILPSTTSLTSTPPSIVLLMAVDCLQRAVVLSASTLSDWFEGRLPMPPDEMAAVDLAGFEQLVVVERLLMQFWTSKTEHTALRGVLLDYVACSDVANSSPDHSRQHNHQEITISLQDGILTGLFGVCDVLPEWTNYTVPSASLIYQLETNECKMELVIQRRLDRIPGTKWKQILSEFRLPQSDPTELLHYGPIWIRLGRLWGAFRSDTTRFARPPISADQFAHVIGPLVHSSLISDVHEIGRSLRCFTHIPAMMRPNSRFMLSVARKLLRDLIKRSHRISLSKQVALFLANLSAIVVCRQTGCTRGASLYCRTSHIIRTEPMELATTTGPEEPDLEVYTVAEQMELLNLLLDMRHVDVTYEAVVDLTVHLSHHISWTTMSATQVVEFLSLIQNELPHYTPPIVRAIYAHVSGRLSNIDLSTWLGVHTQLIQSIHVRPRQGPSSALNEALLDEYRILQYGALGCCLGRHYANLLCLSPTGFAWTDSVDRRNSGEVAGVTCSSVSDHLITVVAALCRLGVVHQYTHTLYGAVYVQVSVLCDS</sequence>
<gene>
    <name evidence="1" type="ORF">ECPE_LOCUS9686</name>
</gene>
<accession>A0A183ARV1</accession>
<evidence type="ECO:0000313" key="2">
    <source>
        <dbReference type="Proteomes" id="UP000272942"/>
    </source>
</evidence>
<evidence type="ECO:0000313" key="3">
    <source>
        <dbReference type="WBParaSite" id="ECPE_0000971701-mRNA-1"/>
    </source>
</evidence>
<reference evidence="1 2" key="2">
    <citation type="submission" date="2018-11" db="EMBL/GenBank/DDBJ databases">
        <authorList>
            <consortium name="Pathogen Informatics"/>
        </authorList>
    </citation>
    <scope>NUCLEOTIDE SEQUENCE [LARGE SCALE GENOMIC DNA]</scope>
    <source>
        <strain evidence="1 2">Egypt</strain>
    </source>
</reference>
<dbReference type="WBParaSite" id="ECPE_0000971701-mRNA-1">
    <property type="protein sequence ID" value="ECPE_0000971701-mRNA-1"/>
    <property type="gene ID" value="ECPE_0000971701"/>
</dbReference>